<name>A0A0A8XZA5_ARUDO</name>
<evidence type="ECO:0000313" key="1">
    <source>
        <dbReference type="EMBL" id="JAD19334.1"/>
    </source>
</evidence>
<reference evidence="1" key="2">
    <citation type="journal article" date="2015" name="Data Brief">
        <title>Shoot transcriptome of the giant reed, Arundo donax.</title>
        <authorList>
            <person name="Barrero R.A."/>
            <person name="Guerrero F.D."/>
            <person name="Moolhuijzen P."/>
            <person name="Goolsby J.A."/>
            <person name="Tidwell J."/>
            <person name="Bellgard S.E."/>
            <person name="Bellgard M.I."/>
        </authorList>
    </citation>
    <scope>NUCLEOTIDE SEQUENCE</scope>
    <source>
        <tissue evidence="1">Shoot tissue taken approximately 20 cm above the soil surface</tissue>
    </source>
</reference>
<dbReference type="AlphaFoldDB" id="A0A0A8XZA5"/>
<sequence>MSALKELNDSSLKECLGRCPCVCSECMGF</sequence>
<protein>
    <submittedName>
        <fullName evidence="1">Uncharacterized protein</fullName>
    </submittedName>
</protein>
<proteinExistence type="predicted"/>
<reference evidence="1" key="1">
    <citation type="submission" date="2014-09" db="EMBL/GenBank/DDBJ databases">
        <authorList>
            <person name="Magalhaes I.L.F."/>
            <person name="Oliveira U."/>
            <person name="Santos F.R."/>
            <person name="Vidigal T.H.D.A."/>
            <person name="Brescovit A.D."/>
            <person name="Santos A.J."/>
        </authorList>
    </citation>
    <scope>NUCLEOTIDE SEQUENCE</scope>
    <source>
        <tissue evidence="1">Shoot tissue taken approximately 20 cm above the soil surface</tissue>
    </source>
</reference>
<accession>A0A0A8XZA5</accession>
<dbReference type="EMBL" id="GBRH01278561">
    <property type="protein sequence ID" value="JAD19334.1"/>
    <property type="molecule type" value="Transcribed_RNA"/>
</dbReference>
<organism evidence="1">
    <name type="scientific">Arundo donax</name>
    <name type="common">Giant reed</name>
    <name type="synonym">Donax arundinaceus</name>
    <dbReference type="NCBI Taxonomy" id="35708"/>
    <lineage>
        <taxon>Eukaryota</taxon>
        <taxon>Viridiplantae</taxon>
        <taxon>Streptophyta</taxon>
        <taxon>Embryophyta</taxon>
        <taxon>Tracheophyta</taxon>
        <taxon>Spermatophyta</taxon>
        <taxon>Magnoliopsida</taxon>
        <taxon>Liliopsida</taxon>
        <taxon>Poales</taxon>
        <taxon>Poaceae</taxon>
        <taxon>PACMAD clade</taxon>
        <taxon>Arundinoideae</taxon>
        <taxon>Arundineae</taxon>
        <taxon>Arundo</taxon>
    </lineage>
</organism>